<keyword evidence="2" id="KW-0547">Nucleotide-binding</keyword>
<sequence>MTRYCHTFHVEFLTSHRTLTEPTVWTTMPSPGVDWPNPPPNTLESQRVSVAQIKTHSDFVYHILRNGLTGDRLNLERLGRRYVKFIERDEPGTANRLTEMLASAPSQNSPLRDSGKQGLPVDSDSRFSLAFHEMPDLSTDEPILPDSVRKQFENLILETHKHHELRKNGIPLSRLLLFSGPPGVGKTMSAKWLAFRLNVPLLTLDISAVMSSLLGKTGMNIKNIMAYAKSAPCILFLDEFDAIAKRRDDSGDIGELKRLVTVLLQEIDAWPEDNLLICATNHSSLLDPAVWRRFDHVINFMPPSYDEILDLITRDMYGNMAIDDDLAQSLALALNGRSHSEVRTLLNRAKRASILQENSVEDAIVSEISKFIKDIPTNERLSFALKLLEKGWSNRKAAEISRVSRETLRKHRPDQAIEC</sequence>
<dbReference type="Gene3D" id="3.40.50.300">
    <property type="entry name" value="P-loop containing nucleotide triphosphate hydrolases"/>
    <property type="match status" value="1"/>
</dbReference>
<name>A0ABS1DDG5_9PROT</name>
<evidence type="ECO:0000256" key="2">
    <source>
        <dbReference type="ARBA" id="ARBA00022741"/>
    </source>
</evidence>
<keyword evidence="6" id="KW-1185">Reference proteome</keyword>
<dbReference type="InterPro" id="IPR003959">
    <property type="entry name" value="ATPase_AAA_core"/>
</dbReference>
<evidence type="ECO:0000256" key="1">
    <source>
        <dbReference type="ARBA" id="ARBA00006914"/>
    </source>
</evidence>
<evidence type="ECO:0000313" key="6">
    <source>
        <dbReference type="Proteomes" id="UP001296873"/>
    </source>
</evidence>
<dbReference type="EMBL" id="NRRL01000014">
    <property type="protein sequence ID" value="MBK1667971.1"/>
    <property type="molecule type" value="Genomic_DNA"/>
</dbReference>
<protein>
    <recommendedName>
        <fullName evidence="4">AAA+ ATPase domain-containing protein</fullName>
    </recommendedName>
</protein>
<comment type="caution">
    <text evidence="5">The sequence shown here is derived from an EMBL/GenBank/DDBJ whole genome shotgun (WGS) entry which is preliminary data.</text>
</comment>
<dbReference type="SUPFAM" id="SSF52540">
    <property type="entry name" value="P-loop containing nucleoside triphosphate hydrolases"/>
    <property type="match status" value="1"/>
</dbReference>
<proteinExistence type="inferred from homology"/>
<dbReference type="PANTHER" id="PTHR23073">
    <property type="entry name" value="26S PROTEASOME REGULATORY SUBUNIT"/>
    <property type="match status" value="1"/>
</dbReference>
<evidence type="ECO:0000256" key="3">
    <source>
        <dbReference type="ARBA" id="ARBA00022840"/>
    </source>
</evidence>
<dbReference type="CDD" id="cd19481">
    <property type="entry name" value="RecA-like_protease"/>
    <property type="match status" value="1"/>
</dbReference>
<evidence type="ECO:0000313" key="5">
    <source>
        <dbReference type="EMBL" id="MBK1667971.1"/>
    </source>
</evidence>
<comment type="similarity">
    <text evidence="1">Belongs to the AAA ATPase family.</text>
</comment>
<dbReference type="SMART" id="SM00382">
    <property type="entry name" value="AAA"/>
    <property type="match status" value="1"/>
</dbReference>
<dbReference type="InterPro" id="IPR027417">
    <property type="entry name" value="P-loop_NTPase"/>
</dbReference>
<reference evidence="5 6" key="1">
    <citation type="journal article" date="2020" name="Microorganisms">
        <title>Osmotic Adaptation and Compatible Solute Biosynthesis of Phototrophic Bacteria as Revealed from Genome Analyses.</title>
        <authorList>
            <person name="Imhoff J.F."/>
            <person name="Rahn T."/>
            <person name="Kunzel S."/>
            <person name="Keller A."/>
            <person name="Neulinger S.C."/>
        </authorList>
    </citation>
    <scope>NUCLEOTIDE SEQUENCE [LARGE SCALE GENOMIC DNA]</scope>
    <source>
        <strain evidence="5 6">DSM 9895</strain>
    </source>
</reference>
<keyword evidence="3" id="KW-0067">ATP-binding</keyword>
<feature type="domain" description="AAA+ ATPase" evidence="4">
    <location>
        <begin position="172"/>
        <end position="304"/>
    </location>
</feature>
<dbReference type="InterPro" id="IPR050221">
    <property type="entry name" value="26S_Proteasome_ATPase"/>
</dbReference>
<dbReference type="Proteomes" id="UP001296873">
    <property type="component" value="Unassembled WGS sequence"/>
</dbReference>
<dbReference type="InterPro" id="IPR003593">
    <property type="entry name" value="AAA+_ATPase"/>
</dbReference>
<dbReference type="Pfam" id="PF00004">
    <property type="entry name" value="AAA"/>
    <property type="match status" value="1"/>
</dbReference>
<accession>A0ABS1DDG5</accession>
<organism evidence="5 6">
    <name type="scientific">Rhodovibrio sodomensis</name>
    <dbReference type="NCBI Taxonomy" id="1088"/>
    <lineage>
        <taxon>Bacteria</taxon>
        <taxon>Pseudomonadati</taxon>
        <taxon>Pseudomonadota</taxon>
        <taxon>Alphaproteobacteria</taxon>
        <taxon>Rhodospirillales</taxon>
        <taxon>Rhodovibrionaceae</taxon>
        <taxon>Rhodovibrio</taxon>
    </lineage>
</organism>
<gene>
    <name evidence="5" type="ORF">CKO28_07970</name>
</gene>
<evidence type="ECO:0000259" key="4">
    <source>
        <dbReference type="SMART" id="SM00382"/>
    </source>
</evidence>